<proteinExistence type="inferred from homology"/>
<dbReference type="GO" id="GO:0004252">
    <property type="term" value="F:serine-type endopeptidase activity"/>
    <property type="evidence" value="ECO:0007669"/>
    <property type="project" value="InterPro"/>
</dbReference>
<dbReference type="GO" id="GO:0006508">
    <property type="term" value="P:proteolysis"/>
    <property type="evidence" value="ECO:0007669"/>
    <property type="project" value="InterPro"/>
</dbReference>
<sequence>MSILYPRIATTTIDIFRPGMIYEANMIFYHPDYDNYDNSNDIALLKTQFKMSFNQYVSPISLSNEPLAFNETCEIAGWGKEHFDGTSFSSELRITEMTMMDTQECRLIFDDGNVLLGKDQFCARSDMGGACRGDEGGAFVRRDPSDVLLGLISTNFCTLDNLPTAFVDVYLHREWISSTTGIQFP</sequence>
<dbReference type="AlphaFoldDB" id="A0A8S1DKE8"/>
<protein>
    <recommendedName>
        <fullName evidence="3">Peptidase S1 domain-containing protein</fullName>
    </recommendedName>
</protein>
<dbReference type="Gene3D" id="2.40.10.10">
    <property type="entry name" value="Trypsin-like serine proteases"/>
    <property type="match status" value="1"/>
</dbReference>
<reference evidence="4 5" key="1">
    <citation type="submission" date="2020-04" db="EMBL/GenBank/DDBJ databases">
        <authorList>
            <person name="Alioto T."/>
            <person name="Alioto T."/>
            <person name="Gomez Garrido J."/>
        </authorList>
    </citation>
    <scope>NUCLEOTIDE SEQUENCE [LARGE SCALE GENOMIC DNA]</scope>
</reference>
<dbReference type="InterPro" id="IPR043504">
    <property type="entry name" value="Peptidase_S1_PA_chymotrypsin"/>
</dbReference>
<dbReference type="InterPro" id="IPR009003">
    <property type="entry name" value="Peptidase_S1_PA"/>
</dbReference>
<dbReference type="InterPro" id="IPR051487">
    <property type="entry name" value="Ser/Thr_Proteases_Immune/Dev"/>
</dbReference>
<organism evidence="4 5">
    <name type="scientific">Cloeon dipterum</name>
    <dbReference type="NCBI Taxonomy" id="197152"/>
    <lineage>
        <taxon>Eukaryota</taxon>
        <taxon>Metazoa</taxon>
        <taxon>Ecdysozoa</taxon>
        <taxon>Arthropoda</taxon>
        <taxon>Hexapoda</taxon>
        <taxon>Insecta</taxon>
        <taxon>Pterygota</taxon>
        <taxon>Palaeoptera</taxon>
        <taxon>Ephemeroptera</taxon>
        <taxon>Pisciforma</taxon>
        <taxon>Baetidae</taxon>
        <taxon>Cloeon</taxon>
    </lineage>
</organism>
<dbReference type="Pfam" id="PF00089">
    <property type="entry name" value="Trypsin"/>
    <property type="match status" value="1"/>
</dbReference>
<dbReference type="PROSITE" id="PS50240">
    <property type="entry name" value="TRYPSIN_DOM"/>
    <property type="match status" value="1"/>
</dbReference>
<dbReference type="InterPro" id="IPR001254">
    <property type="entry name" value="Trypsin_dom"/>
</dbReference>
<gene>
    <name evidence="4" type="ORF">CLODIP_2_CD02520</name>
</gene>
<dbReference type="SUPFAM" id="SSF50494">
    <property type="entry name" value="Trypsin-like serine proteases"/>
    <property type="match status" value="1"/>
</dbReference>
<dbReference type="Proteomes" id="UP000494165">
    <property type="component" value="Unassembled WGS sequence"/>
</dbReference>
<evidence type="ECO:0000256" key="1">
    <source>
        <dbReference type="ARBA" id="ARBA00023157"/>
    </source>
</evidence>
<evidence type="ECO:0000256" key="2">
    <source>
        <dbReference type="ARBA" id="ARBA00024195"/>
    </source>
</evidence>
<dbReference type="PANTHER" id="PTHR24256">
    <property type="entry name" value="TRYPTASE-RELATED"/>
    <property type="match status" value="1"/>
</dbReference>
<feature type="domain" description="Peptidase S1" evidence="3">
    <location>
        <begin position="27"/>
        <end position="181"/>
    </location>
</feature>
<comment type="caution">
    <text evidence="4">The sequence shown here is derived from an EMBL/GenBank/DDBJ whole genome shotgun (WGS) entry which is preliminary data.</text>
</comment>
<keyword evidence="1" id="KW-1015">Disulfide bond</keyword>
<evidence type="ECO:0000313" key="5">
    <source>
        <dbReference type="Proteomes" id="UP000494165"/>
    </source>
</evidence>
<dbReference type="OrthoDB" id="10051896at2759"/>
<keyword evidence="5" id="KW-1185">Reference proteome</keyword>
<evidence type="ECO:0000313" key="4">
    <source>
        <dbReference type="EMBL" id="CAB3381520.1"/>
    </source>
</evidence>
<dbReference type="CDD" id="cd00190">
    <property type="entry name" value="Tryp_SPc"/>
    <property type="match status" value="1"/>
</dbReference>
<dbReference type="SMART" id="SM00020">
    <property type="entry name" value="Tryp_SPc"/>
    <property type="match status" value="1"/>
</dbReference>
<accession>A0A8S1DKE8</accession>
<name>A0A8S1DKE8_9INSE</name>
<evidence type="ECO:0000259" key="3">
    <source>
        <dbReference type="PROSITE" id="PS50240"/>
    </source>
</evidence>
<comment type="similarity">
    <text evidence="2">Belongs to the peptidase S1 family. CLIP subfamily.</text>
</comment>
<dbReference type="EMBL" id="CADEPI010000236">
    <property type="protein sequence ID" value="CAB3381520.1"/>
    <property type="molecule type" value="Genomic_DNA"/>
</dbReference>